<feature type="region of interest" description="Disordered" evidence="1">
    <location>
        <begin position="752"/>
        <end position="772"/>
    </location>
</feature>
<feature type="region of interest" description="Disordered" evidence="1">
    <location>
        <begin position="403"/>
        <end position="484"/>
    </location>
</feature>
<feature type="region of interest" description="Disordered" evidence="1">
    <location>
        <begin position="560"/>
        <end position="579"/>
    </location>
</feature>
<gene>
    <name evidence="2" type="ORF">R1sor_027488</name>
</gene>
<organism evidence="2 3">
    <name type="scientific">Riccia sorocarpa</name>
    <dbReference type="NCBI Taxonomy" id="122646"/>
    <lineage>
        <taxon>Eukaryota</taxon>
        <taxon>Viridiplantae</taxon>
        <taxon>Streptophyta</taxon>
        <taxon>Embryophyta</taxon>
        <taxon>Marchantiophyta</taxon>
        <taxon>Marchantiopsida</taxon>
        <taxon>Marchantiidae</taxon>
        <taxon>Marchantiales</taxon>
        <taxon>Ricciaceae</taxon>
        <taxon>Riccia</taxon>
    </lineage>
</organism>
<dbReference type="EMBL" id="JBJQOH010000008">
    <property type="protein sequence ID" value="KAL3677540.1"/>
    <property type="molecule type" value="Genomic_DNA"/>
</dbReference>
<dbReference type="Proteomes" id="UP001633002">
    <property type="component" value="Unassembled WGS sequence"/>
</dbReference>
<feature type="compositionally biased region" description="Polar residues" evidence="1">
    <location>
        <begin position="465"/>
        <end position="484"/>
    </location>
</feature>
<name>A0ABD3GHH8_9MARC</name>
<reference evidence="2 3" key="1">
    <citation type="submission" date="2024-09" db="EMBL/GenBank/DDBJ databases">
        <title>Chromosome-scale assembly of Riccia sorocarpa.</title>
        <authorList>
            <person name="Paukszto L."/>
        </authorList>
    </citation>
    <scope>NUCLEOTIDE SEQUENCE [LARGE SCALE GENOMIC DNA]</scope>
    <source>
        <strain evidence="2">LP-2024</strain>
        <tissue evidence="2">Aerial parts of the thallus</tissue>
    </source>
</reference>
<comment type="caution">
    <text evidence="2">The sequence shown here is derived from an EMBL/GenBank/DDBJ whole genome shotgun (WGS) entry which is preliminary data.</text>
</comment>
<evidence type="ECO:0000313" key="3">
    <source>
        <dbReference type="Proteomes" id="UP001633002"/>
    </source>
</evidence>
<sequence length="991" mass="109925">MITPVYPESCWYGAIRQRLSCQRVMTNEKPKLMKVDFPQAAAQPKNTRVTKSRSGLGVLRSVERKQAYTSRVRRTDRNSKTELNQLSERKWVISDDSKGVNVQSTGGAEGTSLIESLKLVGEPNRKGVYRVRVERKLQSQFVSPYRNRALVLGSGEAIDMGRKQAASKVVEEAEDTTLPENLVYASEKLVVGQKTFGCYRKEFERIEWDDEEQANYWLNQFGALTALKLTHIEPDLIAKLVNAYNPVTNRIDLLGFEDVLCESMITDCFNLKSEGIVVSRNPELQYEWISHCYPEYAVPEDIKKEYYVAARCVDPEWKNKISWVLRHVLGRAEGREIPKGVLGAMIQVEVEGEVVNWAANVFERIRRELRRLKAIRKGDHLKCEAGPLLTMIAEYVAYQKKDKEKTQKKPAPPAPTVSSTPSGRTRASKRKVAEGSTPPEPKKSKKPVNKRRLIQDDDTEDSPSLVHSPSTLVTAGQGQENSQVTTTPATMTLPAVVNQGEAGTSSGATLDKLTYEQAIHLAGKFLEMQEQQARTLSYAQTTASMGSGQITVQTVIKSAKEASTSSSPEKMVQEPGDDIKDGNTVVNRTEDVDPVLEKIFTEQVSPEIQEAAEETLAAAQFYISRRQEGTSTGLPVTIPIALEVTRTNASTVVSEVVRPSSAGVHPDQVAAGDNSVVAEPVVRVVAQNPIMIAEAVKERSTPPEDKSSKTRSQYIREQLRETLPDNVTEDSSVLEATTSLVELAELVSENEAANMSTKIQEETVPTSTSDPENIQRTVNERINLDGRNETEIRYNESAQSSQPPHSGGTMYREKLLELLKGKTIAKPESEVKELREAHHGRISEAAERNNLPTLGEFNTVQFPPAAFEQIGYLRAMENHGYLDWLKLNSRPRAAEALNSLLPEHRECWLQLTQFGNSLIASSTGVFLMMEELYLAYDLIVVGKELSPTGGFHHTKDKNGYSGSDSCRAIVEAKTSGYYRGRASDGGYASPA</sequence>
<evidence type="ECO:0000313" key="2">
    <source>
        <dbReference type="EMBL" id="KAL3677540.1"/>
    </source>
</evidence>
<dbReference type="AlphaFoldDB" id="A0ABD3GHH8"/>
<proteinExistence type="predicted"/>
<evidence type="ECO:0000256" key="1">
    <source>
        <dbReference type="SAM" id="MobiDB-lite"/>
    </source>
</evidence>
<keyword evidence="3" id="KW-1185">Reference proteome</keyword>
<accession>A0ABD3GHH8</accession>
<feature type="compositionally biased region" description="Basic residues" evidence="1">
    <location>
        <begin position="443"/>
        <end position="452"/>
    </location>
</feature>
<protein>
    <submittedName>
        <fullName evidence="2">Uncharacterized protein</fullName>
    </submittedName>
</protein>